<evidence type="ECO:0000313" key="3">
    <source>
        <dbReference type="Proteomes" id="UP000003891"/>
    </source>
</evidence>
<proteinExistence type="predicted"/>
<name>G4HH35_9BACL</name>
<organism evidence="2 3">
    <name type="scientific">Paenibacillus lactis 154</name>
    <dbReference type="NCBI Taxonomy" id="743719"/>
    <lineage>
        <taxon>Bacteria</taxon>
        <taxon>Bacillati</taxon>
        <taxon>Bacillota</taxon>
        <taxon>Bacilli</taxon>
        <taxon>Bacillales</taxon>
        <taxon>Paenibacillaceae</taxon>
        <taxon>Paenibacillus</taxon>
    </lineage>
</organism>
<dbReference type="Proteomes" id="UP000003891">
    <property type="component" value="Unassembled WGS sequence"/>
</dbReference>
<keyword evidence="1" id="KW-0812">Transmembrane</keyword>
<gene>
    <name evidence="2" type="ORF">PaelaDRAFT_3296</name>
</gene>
<keyword evidence="1" id="KW-0472">Membrane</keyword>
<dbReference type="EMBL" id="AGIP01000007">
    <property type="protein sequence ID" value="EHB63411.1"/>
    <property type="molecule type" value="Genomic_DNA"/>
</dbReference>
<dbReference type="STRING" id="743719.PaelaDRAFT_3296"/>
<sequence length="99" mass="11366">MQYLRILKEEHIHIKQIRIPKPLDSLIQKSAMQLHTFGHLRERSLGLYLGASFLGETIFPCLSIMLAGKQITLEIGWRSSIAGDLNHCLMRLLMKMSFS</sequence>
<keyword evidence="1" id="KW-1133">Transmembrane helix</keyword>
<reference evidence="2 3" key="1">
    <citation type="submission" date="2011-09" db="EMBL/GenBank/DDBJ databases">
        <title>The draft genome of Paenibacillus lactis 154.</title>
        <authorList>
            <consortium name="US DOE Joint Genome Institute (JGI-PGF)"/>
            <person name="Lucas S."/>
            <person name="Han J."/>
            <person name="Lapidus A."/>
            <person name="Cheng J.-F."/>
            <person name="Goodwin L."/>
            <person name="Pitluck S."/>
            <person name="Peters L."/>
            <person name="Land M.L."/>
            <person name="Hauser L."/>
            <person name="Siebers A."/>
            <person name="Thelen M."/>
            <person name="Hugenholtz P."/>
            <person name="Allgaier M."/>
            <person name="Woyke T.J."/>
        </authorList>
    </citation>
    <scope>NUCLEOTIDE SEQUENCE [LARGE SCALE GENOMIC DNA]</scope>
    <source>
        <strain evidence="2 3">154</strain>
    </source>
</reference>
<protein>
    <submittedName>
        <fullName evidence="2">Uncharacterized protein</fullName>
    </submittedName>
</protein>
<dbReference type="AlphaFoldDB" id="G4HH35"/>
<accession>G4HH35</accession>
<feature type="transmembrane region" description="Helical" evidence="1">
    <location>
        <begin position="45"/>
        <end position="68"/>
    </location>
</feature>
<evidence type="ECO:0000256" key="1">
    <source>
        <dbReference type="SAM" id="Phobius"/>
    </source>
</evidence>
<evidence type="ECO:0000313" key="2">
    <source>
        <dbReference type="EMBL" id="EHB63411.1"/>
    </source>
</evidence>